<reference evidence="1 2" key="1">
    <citation type="journal article" date="2022" name="bioRxiv">
        <title>The genome of the oomycete Peronosclerospora sorghi, a cosmopolitan pathogen of maize and sorghum, is inflated with dispersed pseudogenes.</title>
        <authorList>
            <person name="Fletcher K."/>
            <person name="Martin F."/>
            <person name="Isakeit T."/>
            <person name="Cavanaugh K."/>
            <person name="Magill C."/>
            <person name="Michelmore R."/>
        </authorList>
    </citation>
    <scope>NUCLEOTIDE SEQUENCE [LARGE SCALE GENOMIC DNA]</scope>
    <source>
        <strain evidence="1">P6</strain>
    </source>
</reference>
<evidence type="ECO:0000313" key="2">
    <source>
        <dbReference type="Proteomes" id="UP001163321"/>
    </source>
</evidence>
<name>A0ACC0VPY3_9STRA</name>
<organism evidence="1 2">
    <name type="scientific">Peronosclerospora sorghi</name>
    <dbReference type="NCBI Taxonomy" id="230839"/>
    <lineage>
        <taxon>Eukaryota</taxon>
        <taxon>Sar</taxon>
        <taxon>Stramenopiles</taxon>
        <taxon>Oomycota</taxon>
        <taxon>Peronosporomycetes</taxon>
        <taxon>Peronosporales</taxon>
        <taxon>Peronosporaceae</taxon>
        <taxon>Peronosclerospora</taxon>
    </lineage>
</organism>
<dbReference type="Proteomes" id="UP001163321">
    <property type="component" value="Chromosome 8"/>
</dbReference>
<keyword evidence="2" id="KW-1185">Reference proteome</keyword>
<gene>
    <name evidence="1" type="ORF">PsorP6_004234</name>
</gene>
<comment type="caution">
    <text evidence="1">The sequence shown here is derived from an EMBL/GenBank/DDBJ whole genome shotgun (WGS) entry which is preliminary data.</text>
</comment>
<sequence length="100" mass="11424">MKMFTGCKLHALKCQKTMSAFVVSDLGRFSRCAQFLAFHTSQTIYQLMPQPPRMKMHFSGWNCGFWISFLAGDDLMLQADDPLAAQQRDWPDETCRNPSG</sequence>
<accession>A0ACC0VPY3</accession>
<proteinExistence type="predicted"/>
<dbReference type="EMBL" id="CM047587">
    <property type="protein sequence ID" value="KAI9908529.1"/>
    <property type="molecule type" value="Genomic_DNA"/>
</dbReference>
<evidence type="ECO:0000313" key="1">
    <source>
        <dbReference type="EMBL" id="KAI9908529.1"/>
    </source>
</evidence>
<protein>
    <submittedName>
        <fullName evidence="1">Uncharacterized protein</fullName>
    </submittedName>
</protein>